<dbReference type="GeneTree" id="ENSGT00390000015996"/>
<dbReference type="GO" id="GO:0071816">
    <property type="term" value="P:tail-anchored membrane protein insertion into ER membrane"/>
    <property type="evidence" value="ECO:0007669"/>
    <property type="project" value="TreeGrafter"/>
</dbReference>
<feature type="region of interest" description="Disordered" evidence="1">
    <location>
        <begin position="69"/>
        <end position="104"/>
    </location>
</feature>
<dbReference type="Ensembl" id="ENSCCRT00000126880.1">
    <property type="protein sequence ID" value="ENSCCRP00000179301.1"/>
    <property type="gene ID" value="ENSCCRG00000079974.1"/>
</dbReference>
<dbReference type="Proteomes" id="UP001108240">
    <property type="component" value="Unplaced"/>
</dbReference>
<organism evidence="2 3">
    <name type="scientific">Cyprinus carpio carpio</name>
    <dbReference type="NCBI Taxonomy" id="630221"/>
    <lineage>
        <taxon>Eukaryota</taxon>
        <taxon>Metazoa</taxon>
        <taxon>Chordata</taxon>
        <taxon>Craniata</taxon>
        <taxon>Vertebrata</taxon>
        <taxon>Euteleostomi</taxon>
        <taxon>Actinopterygii</taxon>
        <taxon>Neopterygii</taxon>
        <taxon>Teleostei</taxon>
        <taxon>Ostariophysi</taxon>
        <taxon>Cypriniformes</taxon>
        <taxon>Cyprinidae</taxon>
        <taxon>Cyprininae</taxon>
        <taxon>Cyprinus</taxon>
    </lineage>
</organism>
<dbReference type="InterPro" id="IPR016719">
    <property type="entry name" value="CAMLG"/>
</dbReference>
<reference evidence="2" key="1">
    <citation type="submission" date="2025-08" db="UniProtKB">
        <authorList>
            <consortium name="Ensembl"/>
        </authorList>
    </citation>
    <scope>IDENTIFICATION</scope>
</reference>
<feature type="region of interest" description="Disordered" evidence="1">
    <location>
        <begin position="1"/>
        <end position="21"/>
    </location>
</feature>
<protein>
    <submittedName>
        <fullName evidence="2">Uncharacterized protein</fullName>
    </submittedName>
</protein>
<dbReference type="PANTHER" id="PTHR15026">
    <property type="entry name" value="CALCIUM-SIGNAL MODULATING CYCLOPHILIN LIGAND CAML"/>
    <property type="match status" value="1"/>
</dbReference>
<sequence>MEASEEAESAAQQQNNAAQRRAEIRRRKLLLNSEQRMKKIVGFSKSDADSARVLEPRLQLDLDGMEACSSKRLSESPGSVSDEAVAEDVRQRLATDERSASPRRGLQKCLSRFDDAMKLRGQLSAEKTAQDGSGEEELDSFCLFRLVCSVALAVFVRIFVCQYLVSAAQTQTQVWDSVHPDSLSCVFAVHLRTVPHSGAGLHGIAQILPKGGEEEPDHDADGRAPVVRDPRRSHQPLHGHVQEDERRLLRPLYLLLHLHHVS</sequence>
<accession>A0A9J8DJN0</accession>
<dbReference type="Pfam" id="PF14963">
    <property type="entry name" value="Get2_like"/>
    <property type="match status" value="1"/>
</dbReference>
<feature type="compositionally biased region" description="Basic and acidic residues" evidence="1">
    <location>
        <begin position="87"/>
        <end position="100"/>
    </location>
</feature>
<dbReference type="PANTHER" id="PTHR15026:SF0">
    <property type="entry name" value="GUIDED ENTRY OF TAIL-ANCHORED PROTEINS FACTOR CAMLG"/>
    <property type="match status" value="1"/>
</dbReference>
<evidence type="ECO:0000313" key="2">
    <source>
        <dbReference type="Ensembl" id="ENSCCRP00000179301.1"/>
    </source>
</evidence>
<evidence type="ECO:0000256" key="1">
    <source>
        <dbReference type="SAM" id="MobiDB-lite"/>
    </source>
</evidence>
<feature type="region of interest" description="Disordered" evidence="1">
    <location>
        <begin position="209"/>
        <end position="240"/>
    </location>
</feature>
<proteinExistence type="predicted"/>
<name>A0A9J8DJN0_CYPCA</name>
<dbReference type="AlphaFoldDB" id="A0A9J8DJN0"/>
<feature type="compositionally biased region" description="Basic and acidic residues" evidence="1">
    <location>
        <begin position="219"/>
        <end position="232"/>
    </location>
</feature>
<reference evidence="2" key="2">
    <citation type="submission" date="2025-09" db="UniProtKB">
        <authorList>
            <consortium name="Ensembl"/>
        </authorList>
    </citation>
    <scope>IDENTIFICATION</scope>
</reference>
<dbReference type="GO" id="GO:0043529">
    <property type="term" value="C:GET complex"/>
    <property type="evidence" value="ECO:0007669"/>
    <property type="project" value="TreeGrafter"/>
</dbReference>
<evidence type="ECO:0000313" key="3">
    <source>
        <dbReference type="Proteomes" id="UP001108240"/>
    </source>
</evidence>
<feature type="compositionally biased region" description="Low complexity" evidence="1">
    <location>
        <begin position="9"/>
        <end position="19"/>
    </location>
</feature>
<keyword evidence="3" id="KW-1185">Reference proteome</keyword>